<feature type="signal peptide" evidence="5">
    <location>
        <begin position="1"/>
        <end position="28"/>
    </location>
</feature>
<dbReference type="PROSITE" id="PS51123">
    <property type="entry name" value="OMPA_2"/>
    <property type="match status" value="1"/>
</dbReference>
<dbReference type="RefSeq" id="WP_083340334.1">
    <property type="nucleotide sequence ID" value="NZ_FNNH01000080.1"/>
</dbReference>
<dbReference type="PANTHER" id="PTHR30329:SF20">
    <property type="entry name" value="EXPORTED PROTEIN"/>
    <property type="match status" value="1"/>
</dbReference>
<feature type="chain" id="PRO_5010367467" evidence="5">
    <location>
        <begin position="29"/>
        <end position="262"/>
    </location>
</feature>
<organism evidence="7 8">
    <name type="scientific">Nitrosomonas communis</name>
    <dbReference type="NCBI Taxonomy" id="44574"/>
    <lineage>
        <taxon>Bacteria</taxon>
        <taxon>Pseudomonadati</taxon>
        <taxon>Pseudomonadota</taxon>
        <taxon>Betaproteobacteria</taxon>
        <taxon>Nitrosomonadales</taxon>
        <taxon>Nitrosomonadaceae</taxon>
        <taxon>Nitrosomonas</taxon>
    </lineage>
</organism>
<dbReference type="InterPro" id="IPR050330">
    <property type="entry name" value="Bact_OuterMem_StrucFunc"/>
</dbReference>
<evidence type="ECO:0000256" key="1">
    <source>
        <dbReference type="ARBA" id="ARBA00004442"/>
    </source>
</evidence>
<dbReference type="PRINTS" id="PR01023">
    <property type="entry name" value="NAFLGMOTY"/>
</dbReference>
<feature type="domain" description="OmpA-like" evidence="6">
    <location>
        <begin position="138"/>
        <end position="255"/>
    </location>
</feature>
<proteinExistence type="predicted"/>
<comment type="subcellular location">
    <subcellularLocation>
        <location evidence="1">Cell outer membrane</location>
    </subcellularLocation>
</comment>
<dbReference type="InterPro" id="IPR025511">
    <property type="entry name" value="DUF4398"/>
</dbReference>
<dbReference type="SUPFAM" id="SSF103088">
    <property type="entry name" value="OmpA-like"/>
    <property type="match status" value="1"/>
</dbReference>
<dbReference type="PANTHER" id="PTHR30329">
    <property type="entry name" value="STATOR ELEMENT OF FLAGELLAR MOTOR COMPLEX"/>
    <property type="match status" value="1"/>
</dbReference>
<evidence type="ECO:0000256" key="2">
    <source>
        <dbReference type="ARBA" id="ARBA00023136"/>
    </source>
</evidence>
<evidence type="ECO:0000313" key="7">
    <source>
        <dbReference type="EMBL" id="SDX17813.1"/>
    </source>
</evidence>
<dbReference type="Gene3D" id="3.30.1330.60">
    <property type="entry name" value="OmpA-like domain"/>
    <property type="match status" value="1"/>
</dbReference>
<dbReference type="Proteomes" id="UP000183454">
    <property type="component" value="Unassembled WGS sequence"/>
</dbReference>
<gene>
    <name evidence="7" type="ORF">SAMN05421882_10807</name>
</gene>
<dbReference type="EMBL" id="FNNH01000080">
    <property type="protein sequence ID" value="SDX17813.1"/>
    <property type="molecule type" value="Genomic_DNA"/>
</dbReference>
<evidence type="ECO:0000256" key="5">
    <source>
        <dbReference type="SAM" id="SignalP"/>
    </source>
</evidence>
<dbReference type="Pfam" id="PF14346">
    <property type="entry name" value="DUF4398"/>
    <property type="match status" value="1"/>
</dbReference>
<dbReference type="InterPro" id="IPR036737">
    <property type="entry name" value="OmpA-like_sf"/>
</dbReference>
<name>A0A1H2ZK53_9PROT</name>
<accession>A0A1H2ZK53</accession>
<dbReference type="InterPro" id="IPR006664">
    <property type="entry name" value="OMP_bac"/>
</dbReference>
<dbReference type="Pfam" id="PF00691">
    <property type="entry name" value="OmpA"/>
    <property type="match status" value="1"/>
</dbReference>
<keyword evidence="5" id="KW-0732">Signal</keyword>
<dbReference type="PROSITE" id="PS01068">
    <property type="entry name" value="OMPA_1"/>
    <property type="match status" value="1"/>
</dbReference>
<keyword evidence="2 3" id="KW-0472">Membrane</keyword>
<dbReference type="InterPro" id="IPR006690">
    <property type="entry name" value="OMPA-like_CS"/>
</dbReference>
<protein>
    <submittedName>
        <fullName evidence="7">Outer membrane protein OmpA</fullName>
    </submittedName>
</protein>
<evidence type="ECO:0000259" key="6">
    <source>
        <dbReference type="PROSITE" id="PS51123"/>
    </source>
</evidence>
<evidence type="ECO:0000313" key="8">
    <source>
        <dbReference type="Proteomes" id="UP000183454"/>
    </source>
</evidence>
<sequence>MITQSNRFFWWNNRAFTICLAATLSACAAPNGALQQARVAYEQTRQDPKVVNMAPVELQKASETIARAEQVGNRKETAHLAGIAQRQLEIARVEAQRKEAEAALEQLIKERDQILLEARTNEARALANELAELKAEQTERGYVMTLGDVLFEYNRATLKRGAQMNLSRLVSFLQSHPEQNILIEGHTDNTGSESYNQKLSEQRAQAVQNFLISNGVNPQRITAQGFGESYPVASNSDAAGRQQNRRVEIIFPKAEQAGATGR</sequence>
<dbReference type="GO" id="GO:0009279">
    <property type="term" value="C:cell outer membrane"/>
    <property type="evidence" value="ECO:0007669"/>
    <property type="project" value="UniProtKB-SubCell"/>
</dbReference>
<dbReference type="PRINTS" id="PR01021">
    <property type="entry name" value="OMPADOMAIN"/>
</dbReference>
<evidence type="ECO:0000256" key="4">
    <source>
        <dbReference type="SAM" id="Coils"/>
    </source>
</evidence>
<evidence type="ECO:0000256" key="3">
    <source>
        <dbReference type="PROSITE-ProRule" id="PRU00473"/>
    </source>
</evidence>
<dbReference type="PROSITE" id="PS51257">
    <property type="entry name" value="PROKAR_LIPOPROTEIN"/>
    <property type="match status" value="1"/>
</dbReference>
<reference evidence="7 8" key="1">
    <citation type="submission" date="2016-10" db="EMBL/GenBank/DDBJ databases">
        <authorList>
            <person name="de Groot N.N."/>
        </authorList>
    </citation>
    <scope>NUCLEOTIDE SEQUENCE [LARGE SCALE GENOMIC DNA]</scope>
    <source>
        <strain evidence="7 8">Nm110</strain>
    </source>
</reference>
<dbReference type="AlphaFoldDB" id="A0A1H2ZK53"/>
<keyword evidence="4" id="KW-0175">Coiled coil</keyword>
<dbReference type="CDD" id="cd07185">
    <property type="entry name" value="OmpA_C-like"/>
    <property type="match status" value="1"/>
</dbReference>
<dbReference type="InterPro" id="IPR006665">
    <property type="entry name" value="OmpA-like"/>
</dbReference>
<feature type="coiled-coil region" evidence="4">
    <location>
        <begin position="81"/>
        <end position="136"/>
    </location>
</feature>